<dbReference type="SMART" id="SM00382">
    <property type="entry name" value="AAA"/>
    <property type="match status" value="1"/>
</dbReference>
<protein>
    <submittedName>
        <fullName evidence="5">AAA+ ATPase domain-containing protein</fullName>
    </submittedName>
</protein>
<evidence type="ECO:0000313" key="5">
    <source>
        <dbReference type="WBParaSite" id="PSU_v2.g8932.t1"/>
    </source>
</evidence>
<feature type="region of interest" description="Disordered" evidence="2">
    <location>
        <begin position="1"/>
        <end position="23"/>
    </location>
</feature>
<feature type="compositionally biased region" description="Basic residues" evidence="2">
    <location>
        <begin position="1"/>
        <end position="12"/>
    </location>
</feature>
<dbReference type="Gene3D" id="3.40.50.300">
    <property type="entry name" value="P-loop containing nucleotide triphosphate hydrolases"/>
    <property type="match status" value="1"/>
</dbReference>
<feature type="domain" description="AAA+ ATPase" evidence="3">
    <location>
        <begin position="301"/>
        <end position="440"/>
    </location>
</feature>
<feature type="region of interest" description="Disordered" evidence="2">
    <location>
        <begin position="102"/>
        <end position="160"/>
    </location>
</feature>
<name>A0A914ZAJ0_9BILA</name>
<dbReference type="InterPro" id="IPR039041">
    <property type="entry name" value="Nav/unc-53"/>
</dbReference>
<evidence type="ECO:0000259" key="3">
    <source>
        <dbReference type="SMART" id="SM00382"/>
    </source>
</evidence>
<dbReference type="PANTHER" id="PTHR12784">
    <property type="entry name" value="STEERIN"/>
    <property type="match status" value="1"/>
</dbReference>
<dbReference type="InterPro" id="IPR057126">
    <property type="entry name" value="NAV1-like_ubiquitin-like"/>
</dbReference>
<organism evidence="4 5">
    <name type="scientific">Panagrolaimus superbus</name>
    <dbReference type="NCBI Taxonomy" id="310955"/>
    <lineage>
        <taxon>Eukaryota</taxon>
        <taxon>Metazoa</taxon>
        <taxon>Ecdysozoa</taxon>
        <taxon>Nematoda</taxon>
        <taxon>Chromadorea</taxon>
        <taxon>Rhabditida</taxon>
        <taxon>Tylenchina</taxon>
        <taxon>Panagrolaimomorpha</taxon>
        <taxon>Panagrolaimoidea</taxon>
        <taxon>Panagrolaimidae</taxon>
        <taxon>Panagrolaimus</taxon>
    </lineage>
</organism>
<dbReference type="AlphaFoldDB" id="A0A914ZAJ0"/>
<evidence type="ECO:0000256" key="2">
    <source>
        <dbReference type="SAM" id="MobiDB-lite"/>
    </source>
</evidence>
<dbReference type="InterPro" id="IPR003593">
    <property type="entry name" value="AAA+_ATPase"/>
</dbReference>
<comment type="similarity">
    <text evidence="1">Belongs to the Nav/unc-53 family.</text>
</comment>
<feature type="compositionally biased region" description="Low complexity" evidence="2">
    <location>
        <begin position="137"/>
        <end position="160"/>
    </location>
</feature>
<sequence length="440" mass="48928">MFRAFHKGKKGKNGSVSDVEQSPLHSTTLHPIAGSVNQLQEIGSSSNPLELLQLKKELKTKEEVLTDIRLDALDKAREVDILRETVARLASENKLLKRNLATSKQQRIDSRTSSRQSLSTCHDEEPVYDPLPGGPTGSSSSHMSERSYSSTTSSSKRSSNGLSTRVCISLEPSGSLEFTQHQHELTIGSLIQPQSCTTWNDIDLQLITMLKEYLHRIETDTTMGIDCDKAIIGYRVGTDFIRNKAAPDLIIPAQNPSDIIIPSTTIRIRLQGVQQDSVDGLIIESLFPKGILKQLIHLLGQSRRLVIHGARGIGKSNLAKTLAKYFSYKLASKSNCIKPESIVDVRYPDDEKDKKFQAVQDNLQSLLKTGTTSIILIDNVSRRCIPYLLKAFKSADNSQDTPYVICTVNGALQRQVEEMQSNYGFRIFQLTNHMDAVKGF</sequence>
<dbReference type="PANTHER" id="PTHR12784:SF28">
    <property type="entry name" value="PROTEIN SICKIE"/>
    <property type="match status" value="1"/>
</dbReference>
<dbReference type="WBParaSite" id="PSU_v2.g8932.t1">
    <property type="protein sequence ID" value="PSU_v2.g8932.t1"/>
    <property type="gene ID" value="PSU_v2.g8932"/>
</dbReference>
<dbReference type="GO" id="GO:0022008">
    <property type="term" value="P:neurogenesis"/>
    <property type="evidence" value="ECO:0007669"/>
    <property type="project" value="InterPro"/>
</dbReference>
<dbReference type="Proteomes" id="UP000887577">
    <property type="component" value="Unplaced"/>
</dbReference>
<dbReference type="InterPro" id="IPR027417">
    <property type="entry name" value="P-loop_NTPase"/>
</dbReference>
<reference evidence="5" key="1">
    <citation type="submission" date="2022-11" db="UniProtKB">
        <authorList>
            <consortium name="WormBaseParasite"/>
        </authorList>
    </citation>
    <scope>IDENTIFICATION</scope>
</reference>
<keyword evidence="4" id="KW-1185">Reference proteome</keyword>
<evidence type="ECO:0000256" key="1">
    <source>
        <dbReference type="ARBA" id="ARBA00006255"/>
    </source>
</evidence>
<proteinExistence type="inferred from homology"/>
<dbReference type="SUPFAM" id="SSF52540">
    <property type="entry name" value="P-loop containing nucleoside triphosphate hydrolases"/>
    <property type="match status" value="1"/>
</dbReference>
<evidence type="ECO:0000313" key="4">
    <source>
        <dbReference type="Proteomes" id="UP000887577"/>
    </source>
</evidence>
<feature type="compositionally biased region" description="Polar residues" evidence="2">
    <location>
        <begin position="14"/>
        <end position="23"/>
    </location>
</feature>
<accession>A0A914ZAJ0</accession>
<dbReference type="Pfam" id="PF23092">
    <property type="entry name" value="Ubiquitin_6"/>
    <property type="match status" value="1"/>
</dbReference>